<proteinExistence type="predicted"/>
<reference evidence="1" key="2">
    <citation type="journal article" date="2015" name="Fish Shellfish Immunol.">
        <title>Early steps in the European eel (Anguilla anguilla)-Vibrio vulnificus interaction in the gills: Role of the RtxA13 toxin.</title>
        <authorList>
            <person name="Callol A."/>
            <person name="Pajuelo D."/>
            <person name="Ebbesson L."/>
            <person name="Teles M."/>
            <person name="MacKenzie S."/>
            <person name="Amaro C."/>
        </authorList>
    </citation>
    <scope>NUCLEOTIDE SEQUENCE</scope>
</reference>
<dbReference type="EMBL" id="GBXM01079792">
    <property type="protein sequence ID" value="JAH28785.1"/>
    <property type="molecule type" value="Transcribed_RNA"/>
</dbReference>
<organism evidence="1">
    <name type="scientific">Anguilla anguilla</name>
    <name type="common">European freshwater eel</name>
    <name type="synonym">Muraena anguilla</name>
    <dbReference type="NCBI Taxonomy" id="7936"/>
    <lineage>
        <taxon>Eukaryota</taxon>
        <taxon>Metazoa</taxon>
        <taxon>Chordata</taxon>
        <taxon>Craniata</taxon>
        <taxon>Vertebrata</taxon>
        <taxon>Euteleostomi</taxon>
        <taxon>Actinopterygii</taxon>
        <taxon>Neopterygii</taxon>
        <taxon>Teleostei</taxon>
        <taxon>Anguilliformes</taxon>
        <taxon>Anguillidae</taxon>
        <taxon>Anguilla</taxon>
    </lineage>
</organism>
<evidence type="ECO:0000313" key="1">
    <source>
        <dbReference type="EMBL" id="JAH28785.1"/>
    </source>
</evidence>
<protein>
    <submittedName>
        <fullName evidence="1">Uncharacterized protein</fullName>
    </submittedName>
</protein>
<sequence length="28" mass="3191">MAQHYELKSRVTGETTSVQYIGRLIHAT</sequence>
<dbReference type="AlphaFoldDB" id="A0A0E9RK28"/>
<reference evidence="1" key="1">
    <citation type="submission" date="2014-11" db="EMBL/GenBank/DDBJ databases">
        <authorList>
            <person name="Amaro Gonzalez C."/>
        </authorList>
    </citation>
    <scope>NUCLEOTIDE SEQUENCE</scope>
</reference>
<name>A0A0E9RK28_ANGAN</name>
<accession>A0A0E9RK28</accession>